<dbReference type="SUPFAM" id="SSF51735">
    <property type="entry name" value="NAD(P)-binding Rossmann-fold domains"/>
    <property type="match status" value="1"/>
</dbReference>
<evidence type="ECO:0000259" key="2">
    <source>
        <dbReference type="Pfam" id="PF13460"/>
    </source>
</evidence>
<sequence length="258" mass="27777">MSHHVLLLGGHGKIAQFLTPLLLKRSWTVTSLIRTQDQVPVIEALGKNQQGKLNVLVASLEEIKDVAGAKSIIDNVKPDYVVWSAGAGGKGPQERTFLIDRDAASFFIRAAATTPSITRFLLVSHLGSRHRQPAWWSSEAWDAAKQANNSIAKYYAAKLVADEVLVEVSRERGEGFAGIDLRPGRLSDDPAGKVELGKTKDARGKVSRASVAEVAALLLEADGVKSGWLDLLDGDEDAADAVKRVVRDKVDAYDGEGA</sequence>
<protein>
    <submittedName>
        <fullName evidence="3">NAD dependent epimerase/dehydratase</fullName>
    </submittedName>
</protein>
<dbReference type="Gene3D" id="3.40.50.720">
    <property type="entry name" value="NAD(P)-binding Rossmann-like Domain"/>
    <property type="match status" value="1"/>
</dbReference>
<evidence type="ECO:0000313" key="4">
    <source>
        <dbReference type="Proteomes" id="UP001174694"/>
    </source>
</evidence>
<comment type="caution">
    <text evidence="3">The sequence shown here is derived from an EMBL/GenBank/DDBJ whole genome shotgun (WGS) entry which is preliminary data.</text>
</comment>
<name>A0AA38RHG3_9PEZI</name>
<comment type="similarity">
    <text evidence="1">Belongs to the avfA family.</text>
</comment>
<dbReference type="PANTHER" id="PTHR15020:SF50">
    <property type="entry name" value="UPF0659 PROTEIN YMR090W"/>
    <property type="match status" value="1"/>
</dbReference>
<dbReference type="Proteomes" id="UP001174694">
    <property type="component" value="Unassembled WGS sequence"/>
</dbReference>
<dbReference type="InterPro" id="IPR016040">
    <property type="entry name" value="NAD(P)-bd_dom"/>
</dbReference>
<evidence type="ECO:0000256" key="1">
    <source>
        <dbReference type="ARBA" id="ARBA00038376"/>
    </source>
</evidence>
<gene>
    <name evidence="3" type="ORF">NKR23_g9339</name>
</gene>
<feature type="domain" description="NAD(P)-binding" evidence="2">
    <location>
        <begin position="9"/>
        <end position="220"/>
    </location>
</feature>
<dbReference type="EMBL" id="JANBVO010000036">
    <property type="protein sequence ID" value="KAJ9137109.1"/>
    <property type="molecule type" value="Genomic_DNA"/>
</dbReference>
<dbReference type="PANTHER" id="PTHR15020">
    <property type="entry name" value="FLAVIN REDUCTASE-RELATED"/>
    <property type="match status" value="1"/>
</dbReference>
<evidence type="ECO:0000313" key="3">
    <source>
        <dbReference type="EMBL" id="KAJ9137109.1"/>
    </source>
</evidence>
<dbReference type="InterPro" id="IPR036291">
    <property type="entry name" value="NAD(P)-bd_dom_sf"/>
</dbReference>
<proteinExistence type="inferred from homology"/>
<dbReference type="Pfam" id="PF13460">
    <property type="entry name" value="NAD_binding_10"/>
    <property type="match status" value="1"/>
</dbReference>
<accession>A0AA38RHG3</accession>
<dbReference type="AlphaFoldDB" id="A0AA38RHG3"/>
<keyword evidence="4" id="KW-1185">Reference proteome</keyword>
<organism evidence="3 4">
    <name type="scientific">Pleurostoma richardsiae</name>
    <dbReference type="NCBI Taxonomy" id="41990"/>
    <lineage>
        <taxon>Eukaryota</taxon>
        <taxon>Fungi</taxon>
        <taxon>Dikarya</taxon>
        <taxon>Ascomycota</taxon>
        <taxon>Pezizomycotina</taxon>
        <taxon>Sordariomycetes</taxon>
        <taxon>Sordariomycetidae</taxon>
        <taxon>Calosphaeriales</taxon>
        <taxon>Pleurostomataceae</taxon>
        <taxon>Pleurostoma</taxon>
    </lineage>
</organism>
<reference evidence="3" key="1">
    <citation type="submission" date="2022-07" db="EMBL/GenBank/DDBJ databases">
        <title>Fungi with potential for degradation of polypropylene.</title>
        <authorList>
            <person name="Gostincar C."/>
        </authorList>
    </citation>
    <scope>NUCLEOTIDE SEQUENCE</scope>
    <source>
        <strain evidence="3">EXF-13308</strain>
    </source>
</reference>